<accession>A0ABM0GSU9</accession>
<evidence type="ECO:0000256" key="7">
    <source>
        <dbReference type="ARBA" id="ARBA00043054"/>
    </source>
</evidence>
<dbReference type="PANTHER" id="PTHR43712:SF2">
    <property type="entry name" value="O-METHYLTRANSFERASE CICE"/>
    <property type="match status" value="1"/>
</dbReference>
<dbReference type="InterPro" id="IPR036390">
    <property type="entry name" value="WH_DNA-bd_sf"/>
</dbReference>
<feature type="domain" description="O-methyltransferase dimerisation" evidence="9">
    <location>
        <begin position="11"/>
        <end position="95"/>
    </location>
</feature>
<dbReference type="InterPro" id="IPR016461">
    <property type="entry name" value="COMT-like"/>
</dbReference>
<dbReference type="RefSeq" id="XP_002736611.1">
    <property type="nucleotide sequence ID" value="XM_002736565.1"/>
</dbReference>
<dbReference type="GeneID" id="100375973"/>
<evidence type="ECO:0000259" key="9">
    <source>
        <dbReference type="Pfam" id="PF08100"/>
    </source>
</evidence>
<dbReference type="EC" id="2.1.1.4" evidence="5"/>
<protein>
    <recommendedName>
        <fullName evidence="6">Acetylserotonin O-methyltransferase</fullName>
        <ecNumber evidence="5">2.1.1.4</ecNumber>
    </recommendedName>
    <alternativeName>
        <fullName evidence="7">Hydroxyindole O-methyltransferase</fullName>
    </alternativeName>
</protein>
<dbReference type="Pfam" id="PF00891">
    <property type="entry name" value="Methyltransf_2"/>
    <property type="match status" value="1"/>
</dbReference>
<dbReference type="InterPro" id="IPR012967">
    <property type="entry name" value="COMT_dimerisation"/>
</dbReference>
<dbReference type="SUPFAM" id="SSF53335">
    <property type="entry name" value="S-adenosyl-L-methionine-dependent methyltransferases"/>
    <property type="match status" value="1"/>
</dbReference>
<proteinExistence type="predicted"/>
<evidence type="ECO:0000313" key="11">
    <source>
        <dbReference type="RefSeq" id="XP_002736611.1"/>
    </source>
</evidence>
<evidence type="ECO:0000256" key="1">
    <source>
        <dbReference type="ARBA" id="ARBA00022603"/>
    </source>
</evidence>
<organism evidence="10 11">
    <name type="scientific">Saccoglossus kowalevskii</name>
    <name type="common">Acorn worm</name>
    <dbReference type="NCBI Taxonomy" id="10224"/>
    <lineage>
        <taxon>Eukaryota</taxon>
        <taxon>Metazoa</taxon>
        <taxon>Hemichordata</taxon>
        <taxon>Enteropneusta</taxon>
        <taxon>Harrimaniidae</taxon>
        <taxon>Saccoglossus</taxon>
    </lineage>
</organism>
<dbReference type="PIRSF" id="PIRSF005739">
    <property type="entry name" value="O-mtase"/>
    <property type="match status" value="1"/>
</dbReference>
<keyword evidence="2" id="KW-0808">Transferase</keyword>
<evidence type="ECO:0000256" key="2">
    <source>
        <dbReference type="ARBA" id="ARBA00022679"/>
    </source>
</evidence>
<dbReference type="InterPro" id="IPR029063">
    <property type="entry name" value="SAM-dependent_MTases_sf"/>
</dbReference>
<dbReference type="Pfam" id="PF08100">
    <property type="entry name" value="Dimerisation"/>
    <property type="match status" value="1"/>
</dbReference>
<evidence type="ECO:0000313" key="10">
    <source>
        <dbReference type="Proteomes" id="UP000694865"/>
    </source>
</evidence>
<gene>
    <name evidence="11" type="primary">LOC100375973</name>
</gene>
<comment type="function">
    <text evidence="4">Catalyzes the transfer of a methyl group onto N-acetylserotonin, producing melatonin (N-acetyl-5-methoxytryptamine).</text>
</comment>
<keyword evidence="3" id="KW-0949">S-adenosyl-L-methionine</keyword>
<dbReference type="SUPFAM" id="SSF46785">
    <property type="entry name" value="Winged helix' DNA-binding domain"/>
    <property type="match status" value="1"/>
</dbReference>
<dbReference type="PROSITE" id="PS51683">
    <property type="entry name" value="SAM_OMT_II"/>
    <property type="match status" value="1"/>
</dbReference>
<dbReference type="CDD" id="cd02440">
    <property type="entry name" value="AdoMet_MTases"/>
    <property type="match status" value="1"/>
</dbReference>
<dbReference type="Gene3D" id="1.10.10.10">
    <property type="entry name" value="Winged helix-like DNA-binding domain superfamily/Winged helix DNA-binding domain"/>
    <property type="match status" value="1"/>
</dbReference>
<evidence type="ECO:0000256" key="6">
    <source>
        <dbReference type="ARBA" id="ARBA00040730"/>
    </source>
</evidence>
<dbReference type="Gene3D" id="3.40.50.150">
    <property type="entry name" value="Vaccinia Virus protein VP39"/>
    <property type="match status" value="1"/>
</dbReference>
<dbReference type="InterPro" id="IPR001077">
    <property type="entry name" value="COMT_C"/>
</dbReference>
<evidence type="ECO:0000256" key="3">
    <source>
        <dbReference type="ARBA" id="ARBA00022691"/>
    </source>
</evidence>
<dbReference type="InterPro" id="IPR036388">
    <property type="entry name" value="WH-like_DNA-bd_sf"/>
</dbReference>
<evidence type="ECO:0000256" key="4">
    <source>
        <dbReference type="ARBA" id="ARBA00037645"/>
    </source>
</evidence>
<reference evidence="11" key="1">
    <citation type="submission" date="2025-08" db="UniProtKB">
        <authorList>
            <consortium name="RefSeq"/>
        </authorList>
    </citation>
    <scope>IDENTIFICATION</scope>
    <source>
        <tissue evidence="11">Testes</tissue>
    </source>
</reference>
<feature type="domain" description="O-methyltransferase C-terminal" evidence="8">
    <location>
        <begin position="125"/>
        <end position="331"/>
    </location>
</feature>
<dbReference type="PANTHER" id="PTHR43712">
    <property type="entry name" value="PUTATIVE (AFU_ORTHOLOGUE AFUA_4G14580)-RELATED"/>
    <property type="match status" value="1"/>
</dbReference>
<evidence type="ECO:0000259" key="8">
    <source>
        <dbReference type="Pfam" id="PF00891"/>
    </source>
</evidence>
<evidence type="ECO:0000256" key="5">
    <source>
        <dbReference type="ARBA" id="ARBA00039116"/>
    </source>
</evidence>
<keyword evidence="1" id="KW-0489">Methyltransferase</keyword>
<name>A0ABM0GSU9_SACKO</name>
<sequence>METQTVDRSLWAQINGYLSTQFIVTGCDLQIFDKLESDGPLTATQVARELELHPATTESLLNALVGLSLLYKKYKGDDNDNEAEFGNTSQASDYLIASAPLSVRACVMSIKEFNYKLTGNMSFLVKEGTPQVKRTFGFPAPLYDMIACGDPKLTIPFMAGIHGLANISQRGGALNSFDLSNYRTVCDLGGGTGAVAYALAARYPNMEITVFDLPAVVACADNFPPTVDPKSTNVVFQAGNFFKDTLPECDLFLLSNIIHNWSEERISEILTRVHERLMPGGAIMIVESLYDDDKKGPLNTHINNFMMMLAFEGGCQRSGKEMREILEKHGFVDVEIKKTGGLADSMFSVRASRGNNIVIES</sequence>
<dbReference type="Proteomes" id="UP000694865">
    <property type="component" value="Unplaced"/>
</dbReference>
<keyword evidence="10" id="KW-1185">Reference proteome</keyword>